<organism evidence="1 2">
    <name type="scientific">Zingiber officinale</name>
    <name type="common">Ginger</name>
    <name type="synonym">Amomum zingiber</name>
    <dbReference type="NCBI Taxonomy" id="94328"/>
    <lineage>
        <taxon>Eukaryota</taxon>
        <taxon>Viridiplantae</taxon>
        <taxon>Streptophyta</taxon>
        <taxon>Embryophyta</taxon>
        <taxon>Tracheophyta</taxon>
        <taxon>Spermatophyta</taxon>
        <taxon>Magnoliopsida</taxon>
        <taxon>Liliopsida</taxon>
        <taxon>Zingiberales</taxon>
        <taxon>Zingiberaceae</taxon>
        <taxon>Zingiber</taxon>
    </lineage>
</organism>
<dbReference type="PANTHER" id="PTHR31871:SF48">
    <property type="entry name" value="OS05G0462000 PROTEIN"/>
    <property type="match status" value="1"/>
</dbReference>
<evidence type="ECO:0000313" key="2">
    <source>
        <dbReference type="Proteomes" id="UP000734854"/>
    </source>
</evidence>
<evidence type="ECO:0000313" key="1">
    <source>
        <dbReference type="EMBL" id="KAG6485689.1"/>
    </source>
</evidence>
<accession>A0A8J5KP75</accession>
<dbReference type="OrthoDB" id="509052at2759"/>
<dbReference type="EMBL" id="JACMSC010000015">
    <property type="protein sequence ID" value="KAG6485689.1"/>
    <property type="molecule type" value="Genomic_DNA"/>
</dbReference>
<dbReference type="AlphaFoldDB" id="A0A8J5KP75"/>
<keyword evidence="2" id="KW-1185">Reference proteome</keyword>
<proteinExistence type="predicted"/>
<dbReference type="Proteomes" id="UP000734854">
    <property type="component" value="Unassembled WGS sequence"/>
</dbReference>
<name>A0A8J5KP75_ZINOF</name>
<protein>
    <submittedName>
        <fullName evidence="1">Uncharacterized protein</fullName>
    </submittedName>
</protein>
<gene>
    <name evidence="1" type="ORF">ZIOFF_054253</name>
</gene>
<dbReference type="Pfam" id="PF09713">
    <property type="entry name" value="A_thal_3526"/>
    <property type="match status" value="1"/>
</dbReference>
<dbReference type="InterPro" id="IPR006476">
    <property type="entry name" value="CHP01589_pln"/>
</dbReference>
<dbReference type="NCBIfam" id="TIGR01589">
    <property type="entry name" value="A_thal_3526"/>
    <property type="match status" value="1"/>
</dbReference>
<comment type="caution">
    <text evidence="1">The sequence shown here is derived from an EMBL/GenBank/DDBJ whole genome shotgun (WGS) entry which is preliminary data.</text>
</comment>
<sequence length="147" mass="16645">MATRCPRDRGPLTGIAFKIDSRSWLSLSLLAVSQLTKRSITTAKGKKMAEPSSASYIRMVQHLIEQCLVFHMNQEECIEALSKHANIKPVITSIVWKELEKENKEFFQAYKKEQEEKVLEMAAEERTQKMLAEAAAAAAKDSDKDDE</sequence>
<dbReference type="PANTHER" id="PTHR31871">
    <property type="entry name" value="OS02G0137100 PROTEIN"/>
    <property type="match status" value="1"/>
</dbReference>
<reference evidence="1 2" key="1">
    <citation type="submission" date="2020-08" db="EMBL/GenBank/DDBJ databases">
        <title>Plant Genome Project.</title>
        <authorList>
            <person name="Zhang R.-G."/>
        </authorList>
    </citation>
    <scope>NUCLEOTIDE SEQUENCE [LARGE SCALE GENOMIC DNA]</scope>
    <source>
        <tissue evidence="1">Rhizome</tissue>
    </source>
</reference>